<reference evidence="1" key="1">
    <citation type="submission" date="2022-10" db="EMBL/GenBank/DDBJ databases">
        <title>Complete Genome of Trichothecium roseum strain YXFP-22015, a Plant Pathogen Isolated from Citrus.</title>
        <authorList>
            <person name="Wang Y."/>
            <person name="Zhu L."/>
        </authorList>
    </citation>
    <scope>NUCLEOTIDE SEQUENCE</scope>
    <source>
        <strain evidence="1">YXFP-22015</strain>
    </source>
</reference>
<name>A0ACC0VED7_9HYPO</name>
<dbReference type="Proteomes" id="UP001163324">
    <property type="component" value="Chromosome 1"/>
</dbReference>
<dbReference type="EMBL" id="CM047940">
    <property type="protein sequence ID" value="KAI9904574.1"/>
    <property type="molecule type" value="Genomic_DNA"/>
</dbReference>
<evidence type="ECO:0000313" key="2">
    <source>
        <dbReference type="Proteomes" id="UP001163324"/>
    </source>
</evidence>
<keyword evidence="2" id="KW-1185">Reference proteome</keyword>
<evidence type="ECO:0000313" key="1">
    <source>
        <dbReference type="EMBL" id="KAI9904574.1"/>
    </source>
</evidence>
<organism evidence="1 2">
    <name type="scientific">Trichothecium roseum</name>
    <dbReference type="NCBI Taxonomy" id="47278"/>
    <lineage>
        <taxon>Eukaryota</taxon>
        <taxon>Fungi</taxon>
        <taxon>Dikarya</taxon>
        <taxon>Ascomycota</taxon>
        <taxon>Pezizomycotina</taxon>
        <taxon>Sordariomycetes</taxon>
        <taxon>Hypocreomycetidae</taxon>
        <taxon>Hypocreales</taxon>
        <taxon>Hypocreales incertae sedis</taxon>
        <taxon>Trichothecium</taxon>
    </lineage>
</organism>
<sequence length="230" mass="24570">MLSKLSLGAAAALCGLQLAAAQDPAGYLISFGNSYTQTGFDINGAKASQANPLGNPDLPGWTTTGGLNWVGQLVTAFNNGVVYSYNFADGGATVDASIVPPYTETVKSLADQVENYSGTLGTKPDYAPWTPENAIVAVWIGVNDVGNSWYQPDAQDIATRVVARYFELLQDIYATGIRQFALLNVPRKFRSFFFSSFTPNASSQRERGSLTLTLALTIALALAASFFFPP</sequence>
<gene>
    <name evidence="1" type="ORF">N3K66_001103</name>
</gene>
<comment type="caution">
    <text evidence="1">The sequence shown here is derived from an EMBL/GenBank/DDBJ whole genome shotgun (WGS) entry which is preliminary data.</text>
</comment>
<accession>A0ACC0VED7</accession>
<proteinExistence type="predicted"/>
<protein>
    <submittedName>
        <fullName evidence="1">Uncharacterized protein</fullName>
    </submittedName>
</protein>